<proteinExistence type="inferred from homology"/>
<sequence length="397" mass="42726">MPRLRVLSAVLPLALLAAVPAKAAMNTTAEHAVLMDAETGQVLWAKDGYAQMAPASMSKLMTIELLFQRLKDGRVKLTDTFAVSERAWRTGGSKGFVRVGDRLTVEDLINRIIVVSGNDACVVVAEALGGSQEGFVDMMNKRAKEIGLTGSHFVNPDGLPEPAGQLMTAYDLAKLARHLIKDYPAYYHFFSVRSYTTSDQGKSITQPNRNMVLDKFPGADGLKTGHTDLAGYGVTASAVKDGHRLILVLNGLRYPDLDKAGPAKADWFAEIRRGEEAARVLDMGFREFRSYPLFKAGEVAGTVPVFGGAAQTVPVTAKVPVNVTMQVDSRQAMKVALKYKGPVAAPVKAGDQVGTLTVTAPDFPGLTVPVYATQDVGRQNIFIRMFTGIKALLGGKK</sequence>
<dbReference type="Pfam" id="PF07943">
    <property type="entry name" value="PBP5_C"/>
    <property type="match status" value="1"/>
</dbReference>
<comment type="similarity">
    <text evidence="3 15">Belongs to the peptidase S11 family.</text>
</comment>
<comment type="catalytic activity">
    <reaction evidence="12">
        <text>Preferential cleavage: (Ac)2-L-Lys-D-Ala-|-D-Ala. Also transpeptidation of peptidyl-alanyl moieties that are N-acyl substituents of D-alanine.</text>
        <dbReference type="EC" id="3.4.16.4"/>
    </reaction>
</comment>
<feature type="active site" description="Proton acceptor" evidence="13">
    <location>
        <position position="59"/>
    </location>
</feature>
<keyword evidence="8 18" id="KW-0378">Hydrolase</keyword>
<evidence type="ECO:0000256" key="15">
    <source>
        <dbReference type="RuleBase" id="RU004016"/>
    </source>
</evidence>
<dbReference type="SUPFAM" id="SSF56601">
    <property type="entry name" value="beta-lactamase/transpeptidase-like"/>
    <property type="match status" value="1"/>
</dbReference>
<evidence type="ECO:0000256" key="14">
    <source>
        <dbReference type="PIRSR" id="PIRSR618044-2"/>
    </source>
</evidence>
<comment type="function">
    <text evidence="1">Removes C-terminal D-alanyl residues from sugar-peptide cell wall precursors.</text>
</comment>
<evidence type="ECO:0000256" key="6">
    <source>
        <dbReference type="ARBA" id="ARBA00022670"/>
    </source>
</evidence>
<dbReference type="InterPro" id="IPR012338">
    <property type="entry name" value="Beta-lactam/transpept-like"/>
</dbReference>
<dbReference type="GO" id="GO:0009002">
    <property type="term" value="F:serine-type D-Ala-D-Ala carboxypeptidase activity"/>
    <property type="evidence" value="ECO:0007669"/>
    <property type="project" value="UniProtKB-EC"/>
</dbReference>
<comment type="caution">
    <text evidence="18">The sequence shown here is derived from an EMBL/GenBank/DDBJ whole genome shotgun (WGS) entry which is preliminary data.</text>
</comment>
<evidence type="ECO:0000256" key="4">
    <source>
        <dbReference type="ARBA" id="ARBA00012448"/>
    </source>
</evidence>
<dbReference type="InterPro" id="IPR037167">
    <property type="entry name" value="Peptidase_S11_C_sf"/>
</dbReference>
<evidence type="ECO:0000256" key="12">
    <source>
        <dbReference type="ARBA" id="ARBA00034000"/>
    </source>
</evidence>
<keyword evidence="5 18" id="KW-0121">Carboxypeptidase</keyword>
<dbReference type="EMBL" id="JAASRM010000001">
    <property type="protein sequence ID" value="NIK89961.1"/>
    <property type="molecule type" value="Genomic_DNA"/>
</dbReference>
<evidence type="ECO:0000256" key="8">
    <source>
        <dbReference type="ARBA" id="ARBA00022801"/>
    </source>
</evidence>
<feature type="active site" description="Acyl-ester intermediate" evidence="13">
    <location>
        <position position="56"/>
    </location>
</feature>
<evidence type="ECO:0000313" key="18">
    <source>
        <dbReference type="EMBL" id="NIK89961.1"/>
    </source>
</evidence>
<feature type="binding site" evidence="14">
    <location>
        <position position="223"/>
    </location>
    <ligand>
        <name>substrate</name>
    </ligand>
</feature>
<dbReference type="Proteomes" id="UP000570514">
    <property type="component" value="Unassembled WGS sequence"/>
</dbReference>
<comment type="pathway">
    <text evidence="2">Cell wall biogenesis; peptidoglycan biosynthesis.</text>
</comment>
<keyword evidence="11" id="KW-0961">Cell wall biogenesis/degradation</keyword>
<keyword evidence="7 16" id="KW-0732">Signal</keyword>
<keyword evidence="9" id="KW-0133">Cell shape</keyword>
<dbReference type="SUPFAM" id="SSF69189">
    <property type="entry name" value="Penicillin-binding protein associated domain"/>
    <property type="match status" value="1"/>
</dbReference>
<dbReference type="AlphaFoldDB" id="A0A846N402"/>
<feature type="domain" description="Peptidase S11 D-Ala-D-Ala carboxypeptidase A C-terminal" evidence="17">
    <location>
        <begin position="288"/>
        <end position="378"/>
    </location>
</feature>
<evidence type="ECO:0000256" key="7">
    <source>
        <dbReference type="ARBA" id="ARBA00022729"/>
    </source>
</evidence>
<dbReference type="InterPro" id="IPR018044">
    <property type="entry name" value="Peptidase_S11"/>
</dbReference>
<reference evidence="18 19" key="1">
    <citation type="submission" date="2020-03" db="EMBL/GenBank/DDBJ databases">
        <title>Genomic Encyclopedia of Type Strains, Phase IV (KMG-IV): sequencing the most valuable type-strain genomes for metagenomic binning, comparative biology and taxonomic classification.</title>
        <authorList>
            <person name="Goeker M."/>
        </authorList>
    </citation>
    <scope>NUCLEOTIDE SEQUENCE [LARGE SCALE GENOMIC DNA]</scope>
    <source>
        <strain evidence="18 19">DSM 19867</strain>
    </source>
</reference>
<accession>A0A846N402</accession>
<dbReference type="Gene3D" id="3.40.710.10">
    <property type="entry name" value="DD-peptidase/beta-lactamase superfamily"/>
    <property type="match status" value="1"/>
</dbReference>
<evidence type="ECO:0000256" key="2">
    <source>
        <dbReference type="ARBA" id="ARBA00004752"/>
    </source>
</evidence>
<dbReference type="EC" id="3.4.16.4" evidence="4"/>
<evidence type="ECO:0000256" key="10">
    <source>
        <dbReference type="ARBA" id="ARBA00022984"/>
    </source>
</evidence>
<organism evidence="18 19">
    <name type="scientific">Rhizomicrobium palustre</name>
    <dbReference type="NCBI Taxonomy" id="189966"/>
    <lineage>
        <taxon>Bacteria</taxon>
        <taxon>Pseudomonadati</taxon>
        <taxon>Pseudomonadota</taxon>
        <taxon>Alphaproteobacteria</taxon>
        <taxon>Micropepsales</taxon>
        <taxon>Micropepsaceae</taxon>
        <taxon>Rhizomicrobium</taxon>
    </lineage>
</organism>
<dbReference type="SMART" id="SM00936">
    <property type="entry name" value="PBP5_C"/>
    <property type="match status" value="1"/>
</dbReference>
<gene>
    <name evidence="18" type="ORF">FHS83_003279</name>
</gene>
<keyword evidence="6" id="KW-0645">Protease</keyword>
<evidence type="ECO:0000313" key="19">
    <source>
        <dbReference type="Proteomes" id="UP000570514"/>
    </source>
</evidence>
<feature type="active site" evidence="13">
    <location>
        <position position="116"/>
    </location>
</feature>
<feature type="signal peptide" evidence="16">
    <location>
        <begin position="1"/>
        <end position="23"/>
    </location>
</feature>
<dbReference type="PRINTS" id="PR00725">
    <property type="entry name" value="DADACBPTASE1"/>
</dbReference>
<dbReference type="InterPro" id="IPR001967">
    <property type="entry name" value="Peptidase_S11_N"/>
</dbReference>
<dbReference type="Pfam" id="PF00768">
    <property type="entry name" value="Peptidase_S11"/>
    <property type="match status" value="1"/>
</dbReference>
<dbReference type="GO" id="GO:0071555">
    <property type="term" value="P:cell wall organization"/>
    <property type="evidence" value="ECO:0007669"/>
    <property type="project" value="UniProtKB-KW"/>
</dbReference>
<dbReference type="PANTHER" id="PTHR21581">
    <property type="entry name" value="D-ALANYL-D-ALANINE CARBOXYPEPTIDASE"/>
    <property type="match status" value="1"/>
</dbReference>
<dbReference type="RefSeq" id="WP_167084116.1">
    <property type="nucleotide sequence ID" value="NZ_BAAADC010000001.1"/>
</dbReference>
<keyword evidence="19" id="KW-1185">Reference proteome</keyword>
<evidence type="ECO:0000256" key="5">
    <source>
        <dbReference type="ARBA" id="ARBA00022645"/>
    </source>
</evidence>
<dbReference type="GO" id="GO:0008360">
    <property type="term" value="P:regulation of cell shape"/>
    <property type="evidence" value="ECO:0007669"/>
    <property type="project" value="UniProtKB-KW"/>
</dbReference>
<feature type="chain" id="PRO_5032596947" description="serine-type D-Ala-D-Ala carboxypeptidase" evidence="16">
    <location>
        <begin position="24"/>
        <end position="397"/>
    </location>
</feature>
<evidence type="ECO:0000256" key="1">
    <source>
        <dbReference type="ARBA" id="ARBA00003217"/>
    </source>
</evidence>
<evidence type="ECO:0000256" key="11">
    <source>
        <dbReference type="ARBA" id="ARBA00023316"/>
    </source>
</evidence>
<evidence type="ECO:0000256" key="9">
    <source>
        <dbReference type="ARBA" id="ARBA00022960"/>
    </source>
</evidence>
<dbReference type="UniPathway" id="UPA00219"/>
<dbReference type="InterPro" id="IPR015956">
    <property type="entry name" value="Peniciliin-bd_prot_C_sf"/>
</dbReference>
<dbReference type="GO" id="GO:0009252">
    <property type="term" value="P:peptidoglycan biosynthetic process"/>
    <property type="evidence" value="ECO:0007669"/>
    <property type="project" value="UniProtKB-UniPathway"/>
</dbReference>
<name>A0A846N402_9PROT</name>
<dbReference type="PANTHER" id="PTHR21581:SF6">
    <property type="entry name" value="TRAFFICKING PROTEIN PARTICLE COMPLEX SUBUNIT 12"/>
    <property type="match status" value="1"/>
</dbReference>
<keyword evidence="10" id="KW-0573">Peptidoglycan synthesis</keyword>
<evidence type="ECO:0000256" key="13">
    <source>
        <dbReference type="PIRSR" id="PIRSR618044-1"/>
    </source>
</evidence>
<evidence type="ECO:0000256" key="16">
    <source>
        <dbReference type="SAM" id="SignalP"/>
    </source>
</evidence>
<dbReference type="GO" id="GO:0006508">
    <property type="term" value="P:proteolysis"/>
    <property type="evidence" value="ECO:0007669"/>
    <property type="project" value="UniProtKB-KW"/>
</dbReference>
<dbReference type="InterPro" id="IPR012907">
    <property type="entry name" value="Peptidase_S11_C"/>
</dbReference>
<evidence type="ECO:0000256" key="3">
    <source>
        <dbReference type="ARBA" id="ARBA00007164"/>
    </source>
</evidence>
<protein>
    <recommendedName>
        <fullName evidence="4">serine-type D-Ala-D-Ala carboxypeptidase</fullName>
        <ecNumber evidence="4">3.4.16.4</ecNumber>
    </recommendedName>
</protein>
<evidence type="ECO:0000259" key="17">
    <source>
        <dbReference type="SMART" id="SM00936"/>
    </source>
</evidence>
<dbReference type="Gene3D" id="2.60.410.10">
    <property type="entry name" value="D-Ala-D-Ala carboxypeptidase, C-terminal domain"/>
    <property type="match status" value="1"/>
</dbReference>